<feature type="region of interest" description="Disordered" evidence="4">
    <location>
        <begin position="1"/>
        <end position="37"/>
    </location>
</feature>
<accession>A0A8H6PGT6</accession>
<dbReference type="InterPro" id="IPR002110">
    <property type="entry name" value="Ankyrin_rpt"/>
</dbReference>
<dbReference type="OrthoDB" id="194358at2759"/>
<dbReference type="InterPro" id="IPR036770">
    <property type="entry name" value="Ankyrin_rpt-contain_sf"/>
</dbReference>
<keyword evidence="2 3" id="KW-0040">ANK repeat</keyword>
<dbReference type="SMART" id="SM00248">
    <property type="entry name" value="ANK"/>
    <property type="match status" value="7"/>
</dbReference>
<reference evidence="5" key="1">
    <citation type="submission" date="2020-06" db="EMBL/GenBank/DDBJ databases">
        <title>Draft genome sequences of strains closely related to Aspergillus parafelis and Aspergillus hiratsukae.</title>
        <authorList>
            <person name="Dos Santos R.A.C."/>
            <person name="Rivero-Menendez O."/>
            <person name="Steenwyk J.L."/>
            <person name="Mead M.E."/>
            <person name="Goldman G.H."/>
            <person name="Alastruey-Izquierdo A."/>
            <person name="Rokas A."/>
        </authorList>
    </citation>
    <scope>NUCLEOTIDE SEQUENCE</scope>
    <source>
        <strain evidence="5">CNM-CM5793</strain>
        <strain evidence="6">CNM-CM6106</strain>
    </source>
</reference>
<evidence type="ECO:0000313" key="7">
    <source>
        <dbReference type="Proteomes" id="UP000630445"/>
    </source>
</evidence>
<dbReference type="PANTHER" id="PTHR24123">
    <property type="entry name" value="ANKYRIN REPEAT-CONTAINING"/>
    <property type="match status" value="1"/>
</dbReference>
<sequence length="438" mass="48894">MAVDHPDMHNPQADEPSPPQSVHDSEDESIAGSEPASKSLWEAVLQCDYREVEAILENDRVKVDEKGPDGRTALSFAIEMQTYDVVPLLLDNGPTPILEMIRTASRSFGPLCEGGKAYPILANPILANPILDDRGDAPLAVAAAKGDEVFVREILSIDSKTKLDINLENKNTDGYTALSLAAREGHDGIVKLLVELGGAEINTQGNEETSPLMCAAAAGSPRCLGYLLSKGADLGNCTWWERFLETRSRQRKENPEPCRYQKPDHFLCQKPFQRQQSDLEELISWLQSSSLKDEKPPFLWLAVEYEDEEIVELLLDLGAEPDTRGTTEHQMTPLIRALKIGNMDIVRLLKKKDRCSMHILVDEADDVGEEQALEFVHKLLAQGYNLSKRNLEGQNPVHIACYKGRKQFVEEFLHPKYEKALIHYADNSGKTPLQGRDQ</sequence>
<dbReference type="EMBL" id="JACBAF010001947">
    <property type="protein sequence ID" value="KAF7171165.1"/>
    <property type="molecule type" value="Genomic_DNA"/>
</dbReference>
<name>A0A8H6PGT6_9EURO</name>
<evidence type="ECO:0000256" key="1">
    <source>
        <dbReference type="ARBA" id="ARBA00022737"/>
    </source>
</evidence>
<feature type="repeat" description="ANK" evidence="3">
    <location>
        <begin position="173"/>
        <end position="197"/>
    </location>
</feature>
<dbReference type="PROSITE" id="PS50297">
    <property type="entry name" value="ANK_REP_REGION"/>
    <property type="match status" value="1"/>
</dbReference>
<protein>
    <submittedName>
        <fullName evidence="5">Uncharacterized protein</fullName>
    </submittedName>
</protein>
<evidence type="ECO:0000313" key="6">
    <source>
        <dbReference type="EMBL" id="KAF7171165.1"/>
    </source>
</evidence>
<dbReference type="Proteomes" id="UP000662466">
    <property type="component" value="Unassembled WGS sequence"/>
</dbReference>
<keyword evidence="1" id="KW-0677">Repeat</keyword>
<keyword evidence="7" id="KW-1185">Reference proteome</keyword>
<comment type="caution">
    <text evidence="5">The sequence shown here is derived from an EMBL/GenBank/DDBJ whole genome shotgun (WGS) entry which is preliminary data.</text>
</comment>
<evidence type="ECO:0000256" key="2">
    <source>
        <dbReference type="ARBA" id="ARBA00023043"/>
    </source>
</evidence>
<evidence type="ECO:0000313" key="5">
    <source>
        <dbReference type="EMBL" id="KAF7133876.1"/>
    </source>
</evidence>
<dbReference type="PRINTS" id="PR01415">
    <property type="entry name" value="ANKYRIN"/>
</dbReference>
<organism evidence="5 7">
    <name type="scientific">Aspergillus hiratsukae</name>
    <dbReference type="NCBI Taxonomy" id="1194566"/>
    <lineage>
        <taxon>Eukaryota</taxon>
        <taxon>Fungi</taxon>
        <taxon>Dikarya</taxon>
        <taxon>Ascomycota</taxon>
        <taxon>Pezizomycotina</taxon>
        <taxon>Eurotiomycetes</taxon>
        <taxon>Eurotiomycetidae</taxon>
        <taxon>Eurotiales</taxon>
        <taxon>Aspergillaceae</taxon>
        <taxon>Aspergillus</taxon>
        <taxon>Aspergillus subgen. Fumigati</taxon>
    </lineage>
</organism>
<gene>
    <name evidence="5" type="ORF">CNMCM5793_005342</name>
    <name evidence="6" type="ORF">CNMCM6106_005636</name>
</gene>
<dbReference type="Pfam" id="PF12796">
    <property type="entry name" value="Ank_2"/>
    <property type="match status" value="3"/>
</dbReference>
<dbReference type="PANTHER" id="PTHR24123:SF33">
    <property type="entry name" value="PROTEIN HOS4"/>
    <property type="match status" value="1"/>
</dbReference>
<dbReference type="Proteomes" id="UP000630445">
    <property type="component" value="Unassembled WGS sequence"/>
</dbReference>
<dbReference type="Gene3D" id="1.25.40.20">
    <property type="entry name" value="Ankyrin repeat-containing domain"/>
    <property type="match status" value="4"/>
</dbReference>
<dbReference type="SUPFAM" id="SSF48403">
    <property type="entry name" value="Ankyrin repeat"/>
    <property type="match status" value="2"/>
</dbReference>
<evidence type="ECO:0000256" key="3">
    <source>
        <dbReference type="PROSITE-ProRule" id="PRU00023"/>
    </source>
</evidence>
<proteinExistence type="predicted"/>
<evidence type="ECO:0000256" key="4">
    <source>
        <dbReference type="SAM" id="MobiDB-lite"/>
    </source>
</evidence>
<dbReference type="PROSITE" id="PS50088">
    <property type="entry name" value="ANK_REPEAT"/>
    <property type="match status" value="1"/>
</dbReference>
<dbReference type="AlphaFoldDB" id="A0A8H6PGT6"/>
<dbReference type="InterPro" id="IPR051165">
    <property type="entry name" value="Multifunctional_ANK_Repeat"/>
</dbReference>
<dbReference type="EMBL" id="JACBAD010001801">
    <property type="protein sequence ID" value="KAF7133876.1"/>
    <property type="molecule type" value="Genomic_DNA"/>
</dbReference>